<reference evidence="2 3" key="1">
    <citation type="journal article" date="2021" name="Elife">
        <title>Chloroplast acquisition without the gene transfer in kleptoplastic sea slugs, Plakobranchus ocellatus.</title>
        <authorList>
            <person name="Maeda T."/>
            <person name="Takahashi S."/>
            <person name="Yoshida T."/>
            <person name="Shimamura S."/>
            <person name="Takaki Y."/>
            <person name="Nagai Y."/>
            <person name="Toyoda A."/>
            <person name="Suzuki Y."/>
            <person name="Arimoto A."/>
            <person name="Ishii H."/>
            <person name="Satoh N."/>
            <person name="Nishiyama T."/>
            <person name="Hasebe M."/>
            <person name="Maruyama T."/>
            <person name="Minagawa J."/>
            <person name="Obokata J."/>
            <person name="Shigenobu S."/>
        </authorList>
    </citation>
    <scope>NUCLEOTIDE SEQUENCE [LARGE SCALE GENOMIC DNA]</scope>
</reference>
<protein>
    <recommendedName>
        <fullName evidence="4">Fibronectin type-III domain-containing protein</fullName>
    </recommendedName>
</protein>
<dbReference type="AlphaFoldDB" id="A0AAV4JZZ1"/>
<sequence length="293" mass="33019">MFITVSRHWGREISPVYLPEMTAHSHLVIGHPGKMLLYCSHHHKEDATARITVVLVAASAAAVIVVVVVVVVMVVVVVIIIVAVVLLVAIAVITCKCRSSDESIGYGGNIPDNRTRLSLSLGARSAEVKSLRVHTLTLLQKFQVDQVDHSLHIPENGEQDLSCRGNNLVLTWTWSSFVPILHRFVLYILDCRGGPRIRLQSECVAEIPLLLHCNVFTLRFHLYSELTWDPTVRDFSITQYSCDDMVYSLFRNAYFISNFFLFDHSIYSNHAFNFFSMSRVQFGKGPARMLSIT</sequence>
<dbReference type="EMBL" id="BMAT01014149">
    <property type="protein sequence ID" value="GFS26936.1"/>
    <property type="molecule type" value="Genomic_DNA"/>
</dbReference>
<keyword evidence="3" id="KW-1185">Reference proteome</keyword>
<keyword evidence="1" id="KW-0812">Transmembrane</keyword>
<gene>
    <name evidence="2" type="ORF">ElyMa_007070700</name>
</gene>
<organism evidence="2 3">
    <name type="scientific">Elysia marginata</name>
    <dbReference type="NCBI Taxonomy" id="1093978"/>
    <lineage>
        <taxon>Eukaryota</taxon>
        <taxon>Metazoa</taxon>
        <taxon>Spiralia</taxon>
        <taxon>Lophotrochozoa</taxon>
        <taxon>Mollusca</taxon>
        <taxon>Gastropoda</taxon>
        <taxon>Heterobranchia</taxon>
        <taxon>Euthyneura</taxon>
        <taxon>Panpulmonata</taxon>
        <taxon>Sacoglossa</taxon>
        <taxon>Placobranchoidea</taxon>
        <taxon>Plakobranchidae</taxon>
        <taxon>Elysia</taxon>
    </lineage>
</organism>
<comment type="caution">
    <text evidence="2">The sequence shown here is derived from an EMBL/GenBank/DDBJ whole genome shotgun (WGS) entry which is preliminary data.</text>
</comment>
<feature type="transmembrane region" description="Helical" evidence="1">
    <location>
        <begin position="60"/>
        <end position="93"/>
    </location>
</feature>
<evidence type="ECO:0000313" key="2">
    <source>
        <dbReference type="EMBL" id="GFS26936.1"/>
    </source>
</evidence>
<evidence type="ECO:0000313" key="3">
    <source>
        <dbReference type="Proteomes" id="UP000762676"/>
    </source>
</evidence>
<name>A0AAV4JZZ1_9GAST</name>
<evidence type="ECO:0008006" key="4">
    <source>
        <dbReference type="Google" id="ProtNLM"/>
    </source>
</evidence>
<proteinExistence type="predicted"/>
<evidence type="ECO:0000256" key="1">
    <source>
        <dbReference type="SAM" id="Phobius"/>
    </source>
</evidence>
<keyword evidence="1" id="KW-0472">Membrane</keyword>
<dbReference type="Proteomes" id="UP000762676">
    <property type="component" value="Unassembled WGS sequence"/>
</dbReference>
<accession>A0AAV4JZZ1</accession>
<keyword evidence="1" id="KW-1133">Transmembrane helix</keyword>